<evidence type="ECO:0000256" key="12">
    <source>
        <dbReference type="PROSITE-ProRule" id="PRU10141"/>
    </source>
</evidence>
<proteinExistence type="predicted"/>
<feature type="domain" description="SH2" evidence="14">
    <location>
        <begin position="445"/>
        <end position="544"/>
    </location>
</feature>
<dbReference type="Pfam" id="PF00017">
    <property type="entry name" value="SH2"/>
    <property type="match status" value="1"/>
</dbReference>
<feature type="domain" description="Protein kinase" evidence="15">
    <location>
        <begin position="1198"/>
        <end position="1456"/>
    </location>
</feature>
<feature type="binding site" evidence="12">
    <location>
        <position position="66"/>
    </location>
    <ligand>
        <name>ATP</name>
        <dbReference type="ChEBI" id="CHEBI:30616"/>
    </ligand>
</feature>
<comment type="catalytic activity">
    <reaction evidence="10">
        <text>L-tyrosyl-[protein] + ATP = O-phospho-L-tyrosyl-[protein] + ADP + H(+)</text>
        <dbReference type="Rhea" id="RHEA:10596"/>
        <dbReference type="Rhea" id="RHEA-COMP:10136"/>
        <dbReference type="Rhea" id="RHEA-COMP:20101"/>
        <dbReference type="ChEBI" id="CHEBI:15378"/>
        <dbReference type="ChEBI" id="CHEBI:30616"/>
        <dbReference type="ChEBI" id="CHEBI:46858"/>
        <dbReference type="ChEBI" id="CHEBI:61978"/>
        <dbReference type="ChEBI" id="CHEBI:456216"/>
        <dbReference type="EC" id="2.7.10.2"/>
    </reaction>
</comment>
<evidence type="ECO:0000256" key="1">
    <source>
        <dbReference type="ARBA" id="ARBA00004308"/>
    </source>
</evidence>
<evidence type="ECO:0000256" key="3">
    <source>
        <dbReference type="ARBA" id="ARBA00022443"/>
    </source>
</evidence>
<keyword evidence="3" id="KW-0728">SH3 domain</keyword>
<accession>A0AA35RAV5</accession>
<dbReference type="GO" id="GO:0050793">
    <property type="term" value="P:regulation of developmental process"/>
    <property type="evidence" value="ECO:0007669"/>
    <property type="project" value="UniProtKB-ARBA"/>
</dbReference>
<feature type="compositionally biased region" description="Polar residues" evidence="13">
    <location>
        <begin position="1"/>
        <end position="14"/>
    </location>
</feature>
<feature type="compositionally biased region" description="Polar residues" evidence="13">
    <location>
        <begin position="199"/>
        <end position="208"/>
    </location>
</feature>
<feature type="compositionally biased region" description="Basic and acidic residues" evidence="13">
    <location>
        <begin position="855"/>
        <end position="869"/>
    </location>
</feature>
<dbReference type="InterPro" id="IPR050198">
    <property type="entry name" value="Non-receptor_tyrosine_kinases"/>
</dbReference>
<evidence type="ECO:0000256" key="10">
    <source>
        <dbReference type="ARBA" id="ARBA00051245"/>
    </source>
</evidence>
<dbReference type="InterPro" id="IPR036028">
    <property type="entry name" value="SH3-like_dom_sf"/>
</dbReference>
<evidence type="ECO:0000256" key="6">
    <source>
        <dbReference type="ARBA" id="ARBA00022777"/>
    </source>
</evidence>
<keyword evidence="11" id="KW-0727">SH2 domain</keyword>
<evidence type="ECO:0000256" key="8">
    <source>
        <dbReference type="ARBA" id="ARBA00023136"/>
    </source>
</evidence>
<dbReference type="SUPFAM" id="SSF56112">
    <property type="entry name" value="Protein kinase-like (PK-like)"/>
    <property type="match status" value="4"/>
</dbReference>
<organism evidence="16 17">
    <name type="scientific">Geodia barretti</name>
    <name type="common">Barrett's horny sponge</name>
    <dbReference type="NCBI Taxonomy" id="519541"/>
    <lineage>
        <taxon>Eukaryota</taxon>
        <taxon>Metazoa</taxon>
        <taxon>Porifera</taxon>
        <taxon>Demospongiae</taxon>
        <taxon>Heteroscleromorpha</taxon>
        <taxon>Tetractinellida</taxon>
        <taxon>Astrophorina</taxon>
        <taxon>Geodiidae</taxon>
        <taxon>Geodia</taxon>
    </lineage>
</organism>
<dbReference type="SUPFAM" id="SSF50044">
    <property type="entry name" value="SH3-domain"/>
    <property type="match status" value="1"/>
</dbReference>
<dbReference type="InterPro" id="IPR036860">
    <property type="entry name" value="SH2_dom_sf"/>
</dbReference>
<evidence type="ECO:0000259" key="15">
    <source>
        <dbReference type="PROSITE" id="PS50011"/>
    </source>
</evidence>
<dbReference type="PROSITE" id="PS50001">
    <property type="entry name" value="SH2"/>
    <property type="match status" value="1"/>
</dbReference>
<dbReference type="InterPro" id="IPR011009">
    <property type="entry name" value="Kinase-like_dom_sf"/>
</dbReference>
<feature type="region of interest" description="Disordered" evidence="13">
    <location>
        <begin position="1"/>
        <end position="22"/>
    </location>
</feature>
<dbReference type="GO" id="GO:0005524">
    <property type="term" value="F:ATP binding"/>
    <property type="evidence" value="ECO:0007669"/>
    <property type="project" value="UniProtKB-UniRule"/>
</dbReference>
<dbReference type="SMART" id="SM00252">
    <property type="entry name" value="SH2"/>
    <property type="match status" value="1"/>
</dbReference>
<evidence type="ECO:0000256" key="11">
    <source>
        <dbReference type="PROSITE-ProRule" id="PRU00191"/>
    </source>
</evidence>
<evidence type="ECO:0000313" key="16">
    <source>
        <dbReference type="EMBL" id="CAI8008055.1"/>
    </source>
</evidence>
<keyword evidence="7 12" id="KW-0067">ATP-binding</keyword>
<feature type="domain" description="Protein kinase" evidence="15">
    <location>
        <begin position="557"/>
        <end position="805"/>
    </location>
</feature>
<dbReference type="Gene3D" id="3.30.505.10">
    <property type="entry name" value="SH2 domain"/>
    <property type="match status" value="1"/>
</dbReference>
<keyword evidence="17" id="KW-1185">Reference proteome</keyword>
<dbReference type="GO" id="GO:0004715">
    <property type="term" value="F:non-membrane spanning protein tyrosine kinase activity"/>
    <property type="evidence" value="ECO:0007669"/>
    <property type="project" value="UniProtKB-EC"/>
</dbReference>
<evidence type="ECO:0000256" key="13">
    <source>
        <dbReference type="SAM" id="MobiDB-lite"/>
    </source>
</evidence>
<dbReference type="InterPro" id="IPR017441">
    <property type="entry name" value="Protein_kinase_ATP_BS"/>
</dbReference>
<dbReference type="CDD" id="cd00192">
    <property type="entry name" value="PTKc"/>
    <property type="match status" value="1"/>
</dbReference>
<dbReference type="InterPro" id="IPR008266">
    <property type="entry name" value="Tyr_kinase_AS"/>
</dbReference>
<dbReference type="Gene3D" id="1.10.510.10">
    <property type="entry name" value="Transferase(Phosphotransferase) domain 1"/>
    <property type="match status" value="4"/>
</dbReference>
<dbReference type="PROSITE" id="PS00109">
    <property type="entry name" value="PROTEIN_KINASE_TYR"/>
    <property type="match status" value="1"/>
</dbReference>
<evidence type="ECO:0000256" key="9">
    <source>
        <dbReference type="ARBA" id="ARBA00023137"/>
    </source>
</evidence>
<dbReference type="InterPro" id="IPR000980">
    <property type="entry name" value="SH2"/>
</dbReference>
<dbReference type="Pfam" id="PF00069">
    <property type="entry name" value="Pkinase"/>
    <property type="match status" value="1"/>
</dbReference>
<dbReference type="PROSITE" id="PS00107">
    <property type="entry name" value="PROTEIN_KINASE_ATP"/>
    <property type="match status" value="1"/>
</dbReference>
<dbReference type="FunFam" id="1.10.510.10:FF:001512">
    <property type="entry name" value="Receptor tyrosine-protein kinase erbB-2"/>
    <property type="match status" value="1"/>
</dbReference>
<comment type="subcellular location">
    <subcellularLocation>
        <location evidence="1">Endomembrane system</location>
    </subcellularLocation>
</comment>
<dbReference type="Pfam" id="PF07714">
    <property type="entry name" value="PK_Tyr_Ser-Thr"/>
    <property type="match status" value="3"/>
</dbReference>
<evidence type="ECO:0000256" key="5">
    <source>
        <dbReference type="ARBA" id="ARBA00022741"/>
    </source>
</evidence>
<name>A0AA35RAV5_GEOBA</name>
<evidence type="ECO:0000259" key="14">
    <source>
        <dbReference type="PROSITE" id="PS50001"/>
    </source>
</evidence>
<comment type="caution">
    <text evidence="16">The sequence shown here is derived from an EMBL/GenBank/DDBJ whole genome shotgun (WGS) entry which is preliminary data.</text>
</comment>
<keyword evidence="4" id="KW-0808">Transferase</keyword>
<dbReference type="EC" id="2.7.10.2" evidence="2"/>
<sequence>MGGNTQSKKGTIQRPTKRPLPNLAGQFSELQPFLLDDVSHDMTELGSGSYAVVKKITRRGETYAAKQLHASLFQFASPEEKNFLLSQFARECRLLQRAAHPNVVKFVGLHLDQTLPLPYLVMEYMQATLSGHLDKNGSPDSPTALRILSDVALGLQFLHKHIPAIIHRDLSANNVLLSSNLLAKISDLGMAKIIDQGGQKSKMTQTKAPGTPSYMPPEALRDKPHYDTSIDTFSFGVLMVHVLSGQWPLPVHGNKVDPNNPNQLIALTEFQCRMKYIKDAGLDHPLMPLIEDCLHNNPMNRPNAPDIAETVMAVMADEIMPKIYVAIKNYESKTSYELSSQVGERFLVYGDALSGGSLVKVASRSSRQVGYIPKGTIHKLENLYMSTKIYIAQRKEEVSISSKEFMFVLDREGSWLYVEVLSSGKKGLVPNKHIVKFKPMDETDWYYPHITNEEASELLLKPLNEEGVFLVWVDEDTDDKVLFVKHKSSFVEYKIIATSKGSYSVETKDEDILYLSIFNSMEELLLFYSSKKEDVLCTKLEKPCVYTSEWEIKVDEIALVTLVKSSGQTEVWRGFCGKHPIQCKKLKSVNQQKEIEEVEILKRLDQQNIAKFHGIVVEKVSISIITEGLEWSTLKEHYTERAITSLPINMCISVFRQVLNGLAHLQERRVVHLSFGARNILFSEMPSLHCKITNFSQAKRIDVNDKVSQIEEVEMRWLPPEAFEGKYLHKNCDVWSFGVFINELFTACDLPYSGMSNSQVAARVKGGYQIPRPNSCPEQIFAVARECMSITPDKRPSFESLQPRMRQLTVTLTVDGRPIPAPRRNLQQSGKPVPKPRKRIPVPANQEKVQTNYENREISPKSTCSKDEPVAQGNNVSLLPETPKISSLVPLIPTNLPSPPRKSLNSEYQIKRKELKLVSKVRKHLEDEVWEGVWKGNTPVLVTVQTAEVPEQIEILKKLKNENVVKLVGLCMLEAPIYLLTEIMKPASLLTFLRGNKGALEDEMLVKLAVDIAKGMAYLHSHFVIHRDLRADTILLDENNTCKIAHFNYVKNVDEATHTYTAVGIERIAVKWAAPEAIMNGVFSTRSDVWSFGIILYEIVTYGAMPYPGMNNADTVMNIAEGYRMEQPDSTYCPDEVYEIMLKCWDQKPDSRPSSIILPQTLRDLTQKQDLDDFLDDDFEGYTYVFDDIQEVAKDWSIELSDLAFLVQEGPIWKGKFKNDTLVAIKCIDVQSMDGEIKQRVEVMKELKHDNILELCGVCTTETAAYIVTEFMEHGNLHNYLQMNSNTLTTADLVSFSWQVSKGMAYLEEKGIIHGNLSAVKVLIGGKEPEEVICKVSGMFGTEEDKTNTGFKVRIPPRWMAPETAVENVYLLESDVWAFGVVLYEIMTCGIKPFSDLRDDEVLDQVIRGHRMPRPTDCKDDIYSLMLECWNEDPSRRPSFETIASKLSDVEMYEELNVDEKNKVKVYC</sequence>
<keyword evidence="8" id="KW-0472">Membrane</keyword>
<keyword evidence="5 12" id="KW-0547">Nucleotide-binding</keyword>
<feature type="domain" description="Protein kinase" evidence="15">
    <location>
        <begin position="864"/>
        <end position="1175"/>
    </location>
</feature>
<feature type="region of interest" description="Disordered" evidence="13">
    <location>
        <begin position="816"/>
        <end position="840"/>
    </location>
</feature>
<dbReference type="Proteomes" id="UP001174909">
    <property type="component" value="Unassembled WGS sequence"/>
</dbReference>
<protein>
    <recommendedName>
        <fullName evidence="2">non-specific protein-tyrosine kinase</fullName>
        <ecNumber evidence="2">2.7.10.2</ecNumber>
    </recommendedName>
</protein>
<dbReference type="PANTHER" id="PTHR24418">
    <property type="entry name" value="TYROSINE-PROTEIN KINASE"/>
    <property type="match status" value="1"/>
</dbReference>
<dbReference type="InterPro" id="IPR001452">
    <property type="entry name" value="SH3_domain"/>
</dbReference>
<gene>
    <name evidence="16" type="ORF">GBAR_LOCUS5586</name>
</gene>
<evidence type="ECO:0000313" key="17">
    <source>
        <dbReference type="Proteomes" id="UP001174909"/>
    </source>
</evidence>
<dbReference type="SUPFAM" id="SSF55550">
    <property type="entry name" value="SH2 domain"/>
    <property type="match status" value="1"/>
</dbReference>
<keyword evidence="9" id="KW-0829">Tyrosine-protein kinase</keyword>
<dbReference type="SMART" id="SM00326">
    <property type="entry name" value="SH3"/>
    <property type="match status" value="2"/>
</dbReference>
<keyword evidence="6 16" id="KW-0418">Kinase</keyword>
<feature type="region of interest" description="Disordered" evidence="13">
    <location>
        <begin position="855"/>
        <end position="874"/>
    </location>
</feature>
<dbReference type="GO" id="GO:0012505">
    <property type="term" value="C:endomembrane system"/>
    <property type="evidence" value="ECO:0007669"/>
    <property type="project" value="UniProtKB-SubCell"/>
</dbReference>
<dbReference type="InterPro" id="IPR001245">
    <property type="entry name" value="Ser-Thr/Tyr_kinase_cat_dom"/>
</dbReference>
<evidence type="ECO:0000256" key="2">
    <source>
        <dbReference type="ARBA" id="ARBA00011903"/>
    </source>
</evidence>
<dbReference type="PRINTS" id="PR00109">
    <property type="entry name" value="TYRKINASE"/>
</dbReference>
<dbReference type="Gene3D" id="2.30.30.40">
    <property type="entry name" value="SH3 Domains"/>
    <property type="match status" value="1"/>
</dbReference>
<evidence type="ECO:0000256" key="4">
    <source>
        <dbReference type="ARBA" id="ARBA00022679"/>
    </source>
</evidence>
<reference evidence="16" key="1">
    <citation type="submission" date="2023-03" db="EMBL/GenBank/DDBJ databases">
        <authorList>
            <person name="Steffen K."/>
            <person name="Cardenas P."/>
        </authorList>
    </citation>
    <scope>NUCLEOTIDE SEQUENCE</scope>
</reference>
<dbReference type="GO" id="GO:0048468">
    <property type="term" value="P:cell development"/>
    <property type="evidence" value="ECO:0007669"/>
    <property type="project" value="UniProtKB-ARBA"/>
</dbReference>
<feature type="region of interest" description="Disordered" evidence="13">
    <location>
        <begin position="199"/>
        <end position="218"/>
    </location>
</feature>
<dbReference type="EMBL" id="CASHTH010000815">
    <property type="protein sequence ID" value="CAI8008055.1"/>
    <property type="molecule type" value="Genomic_DNA"/>
</dbReference>
<evidence type="ECO:0000256" key="7">
    <source>
        <dbReference type="ARBA" id="ARBA00022840"/>
    </source>
</evidence>
<feature type="domain" description="Protein kinase" evidence="15">
    <location>
        <begin position="39"/>
        <end position="315"/>
    </location>
</feature>
<dbReference type="InterPro" id="IPR000719">
    <property type="entry name" value="Prot_kinase_dom"/>
</dbReference>
<dbReference type="PROSITE" id="PS50011">
    <property type="entry name" value="PROTEIN_KINASE_DOM"/>
    <property type="match status" value="4"/>
</dbReference>